<dbReference type="SUPFAM" id="SSF46785">
    <property type="entry name" value="Winged helix' DNA-binding domain"/>
    <property type="match status" value="1"/>
</dbReference>
<keyword evidence="4" id="KW-1185">Reference proteome</keyword>
<dbReference type="Pfam" id="PF08279">
    <property type="entry name" value="HTH_11"/>
    <property type="match status" value="1"/>
</dbReference>
<name>A0A1I1UHV3_PSEOC</name>
<feature type="domain" description="WYL" evidence="2">
    <location>
        <begin position="140"/>
        <end position="204"/>
    </location>
</feature>
<accession>A0A1I1UHV3</accession>
<feature type="domain" description="Helix-turn-helix type 11" evidence="1">
    <location>
        <begin position="9"/>
        <end position="62"/>
    </location>
</feature>
<organism evidence="3 4">
    <name type="scientific">Pseudomonas straminea</name>
    <dbReference type="NCBI Taxonomy" id="47882"/>
    <lineage>
        <taxon>Bacteria</taxon>
        <taxon>Pseudomonadati</taxon>
        <taxon>Pseudomonadota</taxon>
        <taxon>Gammaproteobacteria</taxon>
        <taxon>Pseudomonadales</taxon>
        <taxon>Pseudomonadaceae</taxon>
        <taxon>Phytopseudomonas</taxon>
    </lineage>
</organism>
<evidence type="ECO:0000259" key="1">
    <source>
        <dbReference type="Pfam" id="PF08279"/>
    </source>
</evidence>
<evidence type="ECO:0000313" key="3">
    <source>
        <dbReference type="EMBL" id="SFD70452.1"/>
    </source>
</evidence>
<protein>
    <submittedName>
        <fullName evidence="3">WYL domain-containing protein</fullName>
    </submittedName>
</protein>
<dbReference type="PANTHER" id="PTHR34580">
    <property type="match status" value="1"/>
</dbReference>
<dbReference type="Proteomes" id="UP000243950">
    <property type="component" value="Unassembled WGS sequence"/>
</dbReference>
<evidence type="ECO:0000259" key="2">
    <source>
        <dbReference type="Pfam" id="PF13280"/>
    </source>
</evidence>
<dbReference type="Gene3D" id="1.10.10.10">
    <property type="entry name" value="Winged helix-like DNA-binding domain superfamily/Winged helix DNA-binding domain"/>
    <property type="match status" value="1"/>
</dbReference>
<dbReference type="InterPro" id="IPR013196">
    <property type="entry name" value="HTH_11"/>
</dbReference>
<dbReference type="InterPro" id="IPR036388">
    <property type="entry name" value="WH-like_DNA-bd_sf"/>
</dbReference>
<dbReference type="InterPro" id="IPR051534">
    <property type="entry name" value="CBASS_pafABC_assoc_protein"/>
</dbReference>
<dbReference type="PROSITE" id="PS52050">
    <property type="entry name" value="WYL"/>
    <property type="match status" value="1"/>
</dbReference>
<gene>
    <name evidence="3" type="ORF">SAMN05216372_103367</name>
</gene>
<dbReference type="EMBL" id="FOMO01000003">
    <property type="protein sequence ID" value="SFD70452.1"/>
    <property type="molecule type" value="Genomic_DNA"/>
</dbReference>
<dbReference type="PANTHER" id="PTHR34580:SF3">
    <property type="entry name" value="PROTEIN PAFB"/>
    <property type="match status" value="1"/>
</dbReference>
<sequence>MVPMNRTERLMHLLQLLRCKRLPVSGQVLANELQVSLRTLYRDIATLQRQGADIQGEPGIGYVLKPGYMLPTLMFTQVELEALILGLRWVQRRTDPALAQASQTVQGKLRTVLGQQALQQLEQAALFAGPGHDDSDGATAELLREAIRDERKVLIDYADSKGAVTQRTLQPVALGYFDGFRILAAWCELRSDYRHFRLTNISSLSFSSQRFVGQGGWLLARWRSDNLKRGVVVQP</sequence>
<proteinExistence type="predicted"/>
<reference evidence="4" key="1">
    <citation type="submission" date="2016-10" db="EMBL/GenBank/DDBJ databases">
        <authorList>
            <person name="Varghese N."/>
            <person name="Submissions S."/>
        </authorList>
    </citation>
    <scope>NUCLEOTIDE SEQUENCE [LARGE SCALE GENOMIC DNA]</scope>
    <source>
        <strain evidence="4">JCM 2783</strain>
    </source>
</reference>
<dbReference type="Pfam" id="PF13280">
    <property type="entry name" value="WYL"/>
    <property type="match status" value="1"/>
</dbReference>
<dbReference type="InterPro" id="IPR026881">
    <property type="entry name" value="WYL_dom"/>
</dbReference>
<evidence type="ECO:0000313" key="4">
    <source>
        <dbReference type="Proteomes" id="UP000243950"/>
    </source>
</evidence>
<dbReference type="InterPro" id="IPR036390">
    <property type="entry name" value="WH_DNA-bd_sf"/>
</dbReference>
<dbReference type="AlphaFoldDB" id="A0A1I1UHV3"/>